<dbReference type="AlphaFoldDB" id="A0A0B1PBJ1"/>
<dbReference type="HOGENOM" id="CLU_154717_1_1_1"/>
<dbReference type="STRING" id="52586.A0A0B1PBJ1"/>
<evidence type="ECO:0000256" key="1">
    <source>
        <dbReference type="ARBA" id="ARBA00022692"/>
    </source>
</evidence>
<comment type="similarity">
    <text evidence="6">Belongs to the VMA21 family.</text>
</comment>
<dbReference type="GO" id="GO:0070072">
    <property type="term" value="P:vacuolar proton-transporting V-type ATPase complex assembly"/>
    <property type="evidence" value="ECO:0007669"/>
    <property type="project" value="UniProtKB-UniRule"/>
</dbReference>
<evidence type="ECO:0000256" key="3">
    <source>
        <dbReference type="ARBA" id="ARBA00022989"/>
    </source>
</evidence>
<keyword evidence="1 6" id="KW-0812">Transmembrane</keyword>
<dbReference type="GO" id="GO:0033116">
    <property type="term" value="C:endoplasmic reticulum-Golgi intermediate compartment membrane"/>
    <property type="evidence" value="ECO:0007669"/>
    <property type="project" value="UniProtKB-SubCell"/>
</dbReference>
<feature type="transmembrane region" description="Helical" evidence="6">
    <location>
        <begin position="56"/>
        <end position="77"/>
    </location>
</feature>
<evidence type="ECO:0000256" key="6">
    <source>
        <dbReference type="HAMAP-Rule" id="MF_03058"/>
    </source>
</evidence>
<dbReference type="EMBL" id="JNVN01000153">
    <property type="protein sequence ID" value="KHJ36072.1"/>
    <property type="molecule type" value="Genomic_DNA"/>
</dbReference>
<evidence type="ECO:0000256" key="4">
    <source>
        <dbReference type="ARBA" id="ARBA00023136"/>
    </source>
</evidence>
<dbReference type="GO" id="GO:0005789">
    <property type="term" value="C:endoplasmic reticulum membrane"/>
    <property type="evidence" value="ECO:0007669"/>
    <property type="project" value="UniProtKB-SubCell"/>
</dbReference>
<sequence>MSSRGKDQIASHKKKIDEDDISLQVKKHKDTINNNHNYNNMDNKISSLQPAVPAHVIFKLLAFTFAMIVGPIGSYYLTLNNIFYGNSTYAGATAAIAANLVLVTYIIVAFQEDQIDFPGNTQEKKKQK</sequence>
<reference evidence="7 8" key="1">
    <citation type="journal article" date="2014" name="BMC Genomics">
        <title>Adaptive genomic structural variation in the grape powdery mildew pathogen, Erysiphe necator.</title>
        <authorList>
            <person name="Jones L."/>
            <person name="Riaz S."/>
            <person name="Morales-Cruz A."/>
            <person name="Amrine K.C."/>
            <person name="McGuire B."/>
            <person name="Gubler W.D."/>
            <person name="Walker M.A."/>
            <person name="Cantu D."/>
        </authorList>
    </citation>
    <scope>NUCLEOTIDE SEQUENCE [LARGE SCALE GENOMIC DNA]</scope>
    <source>
        <strain evidence="8">c</strain>
    </source>
</reference>
<evidence type="ECO:0000256" key="5">
    <source>
        <dbReference type="ARBA" id="ARBA00023329"/>
    </source>
</evidence>
<keyword evidence="5 6" id="KW-0968">Cytoplasmic vesicle</keyword>
<comment type="subcellular location">
    <subcellularLocation>
        <location evidence="6">Endoplasmic reticulum membrane</location>
        <topology evidence="6">Multi-pass membrane protein</topology>
    </subcellularLocation>
    <subcellularLocation>
        <location evidence="6">Endoplasmic reticulum-Golgi intermediate compartment membrane</location>
        <topology evidence="6">Multi-pass membrane protein</topology>
    </subcellularLocation>
    <subcellularLocation>
        <location evidence="6">Cytoplasmic vesicle</location>
        <location evidence="6">COPII-coated vesicle membrane</location>
        <topology evidence="6">Multi-pass membrane protein</topology>
    </subcellularLocation>
</comment>
<evidence type="ECO:0000256" key="2">
    <source>
        <dbReference type="ARBA" id="ARBA00022824"/>
    </source>
</evidence>
<dbReference type="Pfam" id="PF09446">
    <property type="entry name" value="VMA21"/>
    <property type="match status" value="1"/>
</dbReference>
<proteinExistence type="inferred from homology"/>
<keyword evidence="4 6" id="KW-0472">Membrane</keyword>
<dbReference type="OMA" id="AFQEDQI"/>
<keyword evidence="2 6" id="KW-0256">Endoplasmic reticulum</keyword>
<feature type="transmembrane region" description="Helical" evidence="6">
    <location>
        <begin position="89"/>
        <end position="110"/>
    </location>
</feature>
<dbReference type="HAMAP" id="MF_03058">
    <property type="entry name" value="VMA21"/>
    <property type="match status" value="1"/>
</dbReference>
<name>A0A0B1PBJ1_UNCNE</name>
<keyword evidence="8" id="KW-1185">Reference proteome</keyword>
<dbReference type="GO" id="GO:0012507">
    <property type="term" value="C:ER to Golgi transport vesicle membrane"/>
    <property type="evidence" value="ECO:0007669"/>
    <property type="project" value="UniProtKB-SubCell"/>
</dbReference>
<dbReference type="Proteomes" id="UP000030854">
    <property type="component" value="Unassembled WGS sequence"/>
</dbReference>
<dbReference type="InterPro" id="IPR019013">
    <property type="entry name" value="Vma21"/>
</dbReference>
<keyword evidence="3 6" id="KW-1133">Transmembrane helix</keyword>
<protein>
    <submittedName>
        <fullName evidence="7">Putative vacuolar atpase assembly integral membrane protein vma21</fullName>
    </submittedName>
</protein>
<evidence type="ECO:0000313" key="7">
    <source>
        <dbReference type="EMBL" id="KHJ36072.1"/>
    </source>
</evidence>
<dbReference type="PANTHER" id="PTHR31792">
    <property type="entry name" value="VACUOLAR ATPASE ASSEMBLY INTEGRAL MEMBRANE PROTEIN VMA21"/>
    <property type="match status" value="1"/>
</dbReference>
<comment type="function">
    <text evidence="6">Required for the assembly of the V0 complex of the vacuolar ATPase (V-ATPase) in the endoplasmic reticulum.</text>
</comment>
<organism evidence="7 8">
    <name type="scientific">Uncinula necator</name>
    <name type="common">Grape powdery mildew</name>
    <dbReference type="NCBI Taxonomy" id="52586"/>
    <lineage>
        <taxon>Eukaryota</taxon>
        <taxon>Fungi</taxon>
        <taxon>Dikarya</taxon>
        <taxon>Ascomycota</taxon>
        <taxon>Pezizomycotina</taxon>
        <taxon>Leotiomycetes</taxon>
        <taxon>Erysiphales</taxon>
        <taxon>Erysiphaceae</taxon>
        <taxon>Erysiphe</taxon>
    </lineage>
</organism>
<dbReference type="PANTHER" id="PTHR31792:SF3">
    <property type="entry name" value="VACUOLAR ATPASE ASSEMBLY INTEGRAL MEMBRANE PROTEIN VMA21"/>
    <property type="match status" value="1"/>
</dbReference>
<feature type="short sequence motif" description="Prevents secretion from ER" evidence="6">
    <location>
        <begin position="125"/>
        <end position="128"/>
    </location>
</feature>
<gene>
    <name evidence="7" type="ORF">EV44_g4443</name>
</gene>
<evidence type="ECO:0000313" key="8">
    <source>
        <dbReference type="Proteomes" id="UP000030854"/>
    </source>
</evidence>
<accession>A0A0B1PBJ1</accession>
<comment type="caution">
    <text evidence="7">The sequence shown here is derived from an EMBL/GenBank/DDBJ whole genome shotgun (WGS) entry which is preliminary data.</text>
</comment>